<name>Q1Z696_9GAMM</name>
<comment type="caution">
    <text evidence="1">The sequence shown here is derived from an EMBL/GenBank/DDBJ whole genome shotgun (WGS) entry which is preliminary data.</text>
</comment>
<evidence type="ECO:0000313" key="2">
    <source>
        <dbReference type="Proteomes" id="UP000003789"/>
    </source>
</evidence>
<gene>
    <name evidence="1" type="ORF">P3TCK_12206</name>
</gene>
<accession>Q1Z696</accession>
<protein>
    <submittedName>
        <fullName evidence="1">Uncharacterized protein</fullName>
    </submittedName>
</protein>
<dbReference type="Proteomes" id="UP000003789">
    <property type="component" value="Unassembled WGS sequence"/>
</dbReference>
<dbReference type="HOGENOM" id="CLU_3412779_0_0_6"/>
<evidence type="ECO:0000313" key="1">
    <source>
        <dbReference type="EMBL" id="EAS43948.1"/>
    </source>
</evidence>
<dbReference type="EMBL" id="AAPH01000007">
    <property type="protein sequence ID" value="EAS43948.1"/>
    <property type="molecule type" value="Genomic_DNA"/>
</dbReference>
<organism evidence="1 2">
    <name type="scientific">Photobacterium profundum 3TCK</name>
    <dbReference type="NCBI Taxonomy" id="314280"/>
    <lineage>
        <taxon>Bacteria</taxon>
        <taxon>Pseudomonadati</taxon>
        <taxon>Pseudomonadota</taxon>
        <taxon>Gammaproteobacteria</taxon>
        <taxon>Vibrionales</taxon>
        <taxon>Vibrionaceae</taxon>
        <taxon>Photobacterium</taxon>
    </lineage>
</organism>
<dbReference type="AlphaFoldDB" id="Q1Z696"/>
<reference evidence="1 2" key="1">
    <citation type="submission" date="2006-03" db="EMBL/GenBank/DDBJ databases">
        <authorList>
            <person name="Bartlett D.H."/>
            <person name="Valle G."/>
            <person name="Lauro F.M."/>
            <person name="Vezzi A."/>
            <person name="Simonato F."/>
            <person name="Eloe E."/>
            <person name="Vitulo N."/>
            <person name="Stratton T.K."/>
            <person name="D'angelo M."/>
            <person name="Ferriera S."/>
            <person name="Johnson J."/>
            <person name="Kravitz S."/>
            <person name="Beeson K."/>
            <person name="Sutton G."/>
            <person name="Rogers Y."/>
            <person name="Friedman R."/>
            <person name="Frazier M."/>
            <person name="Venter J.C."/>
        </authorList>
    </citation>
    <scope>NUCLEOTIDE SEQUENCE [LARGE SCALE GENOMIC DNA]</scope>
    <source>
        <strain evidence="1 2">3TCK</strain>
    </source>
</reference>
<proteinExistence type="predicted"/>
<sequence length="28" mass="3168">MDLKALAVMQGRFIVSNQPMGRNIQIVH</sequence>